<accession>A0A3M7GTI5</accession>
<evidence type="ECO:0000313" key="7">
    <source>
        <dbReference type="Proteomes" id="UP000280598"/>
    </source>
</evidence>
<dbReference type="InterPro" id="IPR001680">
    <property type="entry name" value="WD40_rpt"/>
</dbReference>
<keyword evidence="2" id="KW-0853">WD repeat</keyword>
<dbReference type="Proteomes" id="UP000280598">
    <property type="component" value="Unassembled WGS sequence"/>
</dbReference>
<gene>
    <name evidence="6" type="ORF">D0860_06419</name>
</gene>
<dbReference type="EMBL" id="QWIS01000146">
    <property type="protein sequence ID" value="RMZ04373.1"/>
    <property type="molecule type" value="Genomic_DNA"/>
</dbReference>
<evidence type="ECO:0000256" key="3">
    <source>
        <dbReference type="ARBA" id="ARBA00022737"/>
    </source>
</evidence>
<feature type="compositionally biased region" description="Low complexity" evidence="5">
    <location>
        <begin position="312"/>
        <end position="335"/>
    </location>
</feature>
<feature type="compositionally biased region" description="Gly residues" evidence="5">
    <location>
        <begin position="397"/>
        <end position="414"/>
    </location>
</feature>
<sequence length="533" mass="56457">MAGLNYVTFNQDHSLLAVATTRGLRTYTTDPFELSNHSTDHDISLVEPLFSTSLVAMILTPRLLRIVNTKRHSTICELTFHGMVVAIRMNRRRLAVVLEEIVFLYDISNMKLLHQQLTPLNPAGICAISPSSENNYLALPHYQKNATGNAQAQPGHVPRSVAKEAISGDVLLYDLNKMEEATVIQAHQTPLSSIAINSDGTLLATSSEKGTVIRVFSIPDGKKLYQFRRGSMPARIYSMSFNATSTLLCVSSATETVHIFKLAPPAQNPHSASHHQSNRDSSSPPTHEPHHSSDASSISGTTLADPDDRTSDSSTTPPTTTTASSTNNPSRHPSNPGKPPNNPGLMSFVRRTSQNVIGPSSFVSRLATGGYLPASVAEMWEPQRDFAWVRIPRSNSHGGGGGGGGSNSSAGSGGGGDVSVAGWYSSGYGAAGGGGGGGSGSGGGGGGGSGGIRSSVVAMPNHLAVPHVMVATSEGEFYVFAIDLERGGEGTLVKRFGFVDEEERWEAGEVKREESKGKKGLVDVLDQNPRKDL</sequence>
<organism evidence="6 7">
    <name type="scientific">Hortaea werneckii</name>
    <name type="common">Black yeast</name>
    <name type="synonym">Cladosporium werneckii</name>
    <dbReference type="NCBI Taxonomy" id="91943"/>
    <lineage>
        <taxon>Eukaryota</taxon>
        <taxon>Fungi</taxon>
        <taxon>Dikarya</taxon>
        <taxon>Ascomycota</taxon>
        <taxon>Pezizomycotina</taxon>
        <taxon>Dothideomycetes</taxon>
        <taxon>Dothideomycetidae</taxon>
        <taxon>Mycosphaerellales</taxon>
        <taxon>Teratosphaeriaceae</taxon>
        <taxon>Hortaea</taxon>
    </lineage>
</organism>
<dbReference type="InterPro" id="IPR036322">
    <property type="entry name" value="WD40_repeat_dom_sf"/>
</dbReference>
<dbReference type="GO" id="GO:0005774">
    <property type="term" value="C:vacuolar membrane"/>
    <property type="evidence" value="ECO:0007669"/>
    <property type="project" value="UniProtKB-SubCell"/>
</dbReference>
<reference evidence="6 7" key="1">
    <citation type="journal article" date="2018" name="BMC Genomics">
        <title>Genomic evidence for intraspecific hybridization in a clonal and extremely halotolerant yeast.</title>
        <authorList>
            <person name="Gostincar C."/>
            <person name="Stajich J.E."/>
            <person name="Zupancic J."/>
            <person name="Zalar P."/>
            <person name="Gunde-Cimerman N."/>
        </authorList>
    </citation>
    <scope>NUCLEOTIDE SEQUENCE [LARGE SCALE GENOMIC DNA]</scope>
    <source>
        <strain evidence="6 7">EXF-562</strain>
    </source>
</reference>
<evidence type="ECO:0000313" key="6">
    <source>
        <dbReference type="EMBL" id="RMZ04373.1"/>
    </source>
</evidence>
<dbReference type="SMART" id="SM00320">
    <property type="entry name" value="WD40"/>
    <property type="match status" value="2"/>
</dbReference>
<dbReference type="AlphaFoldDB" id="A0A3M7GTI5"/>
<dbReference type="Pfam" id="PF21032">
    <property type="entry name" value="PROPPIN"/>
    <property type="match status" value="1"/>
</dbReference>
<evidence type="ECO:0000256" key="4">
    <source>
        <dbReference type="ARBA" id="ARBA00025740"/>
    </source>
</evidence>
<feature type="region of interest" description="Disordered" evidence="5">
    <location>
        <begin position="391"/>
        <end position="414"/>
    </location>
</feature>
<dbReference type="Gene3D" id="2.130.10.10">
    <property type="entry name" value="YVTN repeat-like/Quinoprotein amine dehydrogenase"/>
    <property type="match status" value="1"/>
</dbReference>
<evidence type="ECO:0000256" key="1">
    <source>
        <dbReference type="ARBA" id="ARBA00004148"/>
    </source>
</evidence>
<protein>
    <recommendedName>
        <fullName evidence="8">Autophagy-related protein 18</fullName>
    </recommendedName>
</protein>
<feature type="region of interest" description="Disordered" evidence="5">
    <location>
        <begin position="265"/>
        <end position="347"/>
    </location>
</feature>
<comment type="subcellular location">
    <subcellularLocation>
        <location evidence="1">Vacuole membrane</location>
        <topology evidence="1">Peripheral membrane protein</topology>
    </subcellularLocation>
</comment>
<evidence type="ECO:0008006" key="8">
    <source>
        <dbReference type="Google" id="ProtNLM"/>
    </source>
</evidence>
<proteinExistence type="inferred from homology"/>
<comment type="similarity">
    <text evidence="4">Belongs to the WD repeat PROPPIN family.</text>
</comment>
<name>A0A3M7GTI5_HORWE</name>
<feature type="compositionally biased region" description="Basic and acidic residues" evidence="5">
    <location>
        <begin position="510"/>
        <end position="521"/>
    </location>
</feature>
<evidence type="ECO:0000256" key="5">
    <source>
        <dbReference type="SAM" id="MobiDB-lite"/>
    </source>
</evidence>
<keyword evidence="3" id="KW-0677">Repeat</keyword>
<feature type="region of interest" description="Disordered" evidence="5">
    <location>
        <begin position="510"/>
        <end position="533"/>
    </location>
</feature>
<dbReference type="InterPro" id="IPR048720">
    <property type="entry name" value="PROPPIN"/>
</dbReference>
<dbReference type="VEuPathDB" id="FungiDB:BTJ68_14587"/>
<comment type="caution">
    <text evidence="6">The sequence shown here is derived from an EMBL/GenBank/DDBJ whole genome shotgun (WGS) entry which is preliminary data.</text>
</comment>
<dbReference type="PANTHER" id="PTHR11227">
    <property type="entry name" value="WD-REPEAT PROTEIN INTERACTING WITH PHOSPHOINOSIDES WIPI -RELATED"/>
    <property type="match status" value="1"/>
</dbReference>
<dbReference type="VEuPathDB" id="FungiDB:BTJ68_03463"/>
<dbReference type="SUPFAM" id="SSF50978">
    <property type="entry name" value="WD40 repeat-like"/>
    <property type="match status" value="1"/>
</dbReference>
<evidence type="ECO:0000256" key="2">
    <source>
        <dbReference type="ARBA" id="ARBA00022574"/>
    </source>
</evidence>
<dbReference type="InterPro" id="IPR015943">
    <property type="entry name" value="WD40/YVTN_repeat-like_dom_sf"/>
</dbReference>